<dbReference type="GO" id="GO:0033214">
    <property type="term" value="P:siderophore-iron import into cell"/>
    <property type="evidence" value="ECO:0007669"/>
    <property type="project" value="TreeGrafter"/>
</dbReference>
<evidence type="ECO:0000256" key="6">
    <source>
        <dbReference type="ARBA" id="ARBA00022989"/>
    </source>
</evidence>
<feature type="transmembrane region" description="Helical" evidence="8">
    <location>
        <begin position="137"/>
        <end position="156"/>
    </location>
</feature>
<evidence type="ECO:0000313" key="9">
    <source>
        <dbReference type="EMBL" id="MEN9062358.1"/>
    </source>
</evidence>
<dbReference type="SUPFAM" id="SSF81345">
    <property type="entry name" value="ABC transporter involved in vitamin B12 uptake, BtuC"/>
    <property type="match status" value="1"/>
</dbReference>
<feature type="transmembrane region" description="Helical" evidence="8">
    <location>
        <begin position="324"/>
        <end position="344"/>
    </location>
</feature>
<evidence type="ECO:0000256" key="5">
    <source>
        <dbReference type="ARBA" id="ARBA00022692"/>
    </source>
</evidence>
<feature type="transmembrane region" description="Helical" evidence="8">
    <location>
        <begin position="214"/>
        <end position="231"/>
    </location>
</feature>
<feature type="transmembrane region" description="Helical" evidence="8">
    <location>
        <begin position="163"/>
        <end position="185"/>
    </location>
</feature>
<evidence type="ECO:0000256" key="7">
    <source>
        <dbReference type="ARBA" id="ARBA00023136"/>
    </source>
</evidence>
<dbReference type="CDD" id="cd06550">
    <property type="entry name" value="TM_ABC_iron-siderophores_like"/>
    <property type="match status" value="1"/>
</dbReference>
<keyword evidence="10" id="KW-1185">Reference proteome</keyword>
<dbReference type="PANTHER" id="PTHR30472">
    <property type="entry name" value="FERRIC ENTEROBACTIN TRANSPORT SYSTEM PERMEASE PROTEIN"/>
    <property type="match status" value="1"/>
</dbReference>
<dbReference type="InterPro" id="IPR037294">
    <property type="entry name" value="ABC_BtuC-like"/>
</dbReference>
<organism evidence="9 10">
    <name type="scientific">Ponticoccus litoralis</name>
    <dbReference type="NCBI Taxonomy" id="422297"/>
    <lineage>
        <taxon>Bacteria</taxon>
        <taxon>Pseudomonadati</taxon>
        <taxon>Pseudomonadota</taxon>
        <taxon>Alphaproteobacteria</taxon>
        <taxon>Rhodobacterales</taxon>
        <taxon>Roseobacteraceae</taxon>
        <taxon>Ponticoccus</taxon>
    </lineage>
</organism>
<keyword evidence="5 8" id="KW-0812">Transmembrane</keyword>
<dbReference type="Pfam" id="PF01032">
    <property type="entry name" value="FecCD"/>
    <property type="match status" value="1"/>
</dbReference>
<feature type="transmembrane region" description="Helical" evidence="8">
    <location>
        <begin position="112"/>
        <end position="131"/>
    </location>
</feature>
<evidence type="ECO:0000256" key="4">
    <source>
        <dbReference type="ARBA" id="ARBA00022475"/>
    </source>
</evidence>
<evidence type="ECO:0000256" key="3">
    <source>
        <dbReference type="ARBA" id="ARBA00022448"/>
    </source>
</evidence>
<sequence>MSETSRQSATAPRDMGALAPRLILPGLCILLVLTVTYAVTLGRYEIGFVDVWLILLDNLVPLGDASWTELEESVVELVRLPRILAALLIGAGLAVSGAALQGLFRNPLVDPGIIGVTSGAAFGGTLAILTIGAGYPMLAIAFAFGIGSMLVVRFLASYKGRTSILTLVLSGVIVSAFFEASISIIKLMADPHQKLPAITYWLMGSVASTNYRDLALIALAILPASVVIYALRYQINILSLGEDKARALGSPVMLVQWLVFACTAFISAGVVATSGIIGWVGLVIPHAARALVGAEHGRLLPASALMGAIYMILVDTVARTLTEAEIPIGIITALIGVPVFALLLRRLQRTSGWGID</sequence>
<comment type="subcellular location">
    <subcellularLocation>
        <location evidence="1">Cell membrane</location>
        <topology evidence="1">Multi-pass membrane protein</topology>
    </subcellularLocation>
</comment>
<feature type="transmembrane region" description="Helical" evidence="8">
    <location>
        <begin position="252"/>
        <end position="270"/>
    </location>
</feature>
<evidence type="ECO:0000256" key="8">
    <source>
        <dbReference type="SAM" id="Phobius"/>
    </source>
</evidence>
<dbReference type="EMBL" id="JBDNCH010000002">
    <property type="protein sequence ID" value="MEN9062358.1"/>
    <property type="molecule type" value="Genomic_DNA"/>
</dbReference>
<dbReference type="GO" id="GO:0005886">
    <property type="term" value="C:plasma membrane"/>
    <property type="evidence" value="ECO:0007669"/>
    <property type="project" value="UniProtKB-SubCell"/>
</dbReference>
<dbReference type="FunFam" id="1.10.3470.10:FF:000001">
    <property type="entry name" value="Vitamin B12 ABC transporter permease BtuC"/>
    <property type="match status" value="1"/>
</dbReference>
<keyword evidence="6 8" id="KW-1133">Transmembrane helix</keyword>
<evidence type="ECO:0000313" key="10">
    <source>
        <dbReference type="Proteomes" id="UP001428774"/>
    </source>
</evidence>
<comment type="caution">
    <text evidence="9">The sequence shown here is derived from an EMBL/GenBank/DDBJ whole genome shotgun (WGS) entry which is preliminary data.</text>
</comment>
<dbReference type="GO" id="GO:0022857">
    <property type="term" value="F:transmembrane transporter activity"/>
    <property type="evidence" value="ECO:0007669"/>
    <property type="project" value="InterPro"/>
</dbReference>
<feature type="transmembrane region" description="Helical" evidence="8">
    <location>
        <begin position="22"/>
        <end position="39"/>
    </location>
</feature>
<protein>
    <submittedName>
        <fullName evidence="9">Iron ABC transporter permease</fullName>
    </submittedName>
</protein>
<name>A0AAW9SU65_9RHOB</name>
<comment type="similarity">
    <text evidence="2">Belongs to the binding-protein-dependent transport system permease family. FecCD subfamily.</text>
</comment>
<keyword evidence="4" id="KW-1003">Cell membrane</keyword>
<feature type="transmembrane region" description="Helical" evidence="8">
    <location>
        <begin position="83"/>
        <end position="100"/>
    </location>
</feature>
<dbReference type="RefSeq" id="WP_347167340.1">
    <property type="nucleotide sequence ID" value="NZ_JBDNCH010000002.1"/>
</dbReference>
<reference evidence="9 10" key="1">
    <citation type="submission" date="2024-05" db="EMBL/GenBank/DDBJ databases">
        <title>Genome sequence of Ponticoccus litoralis KCCM 90028.</title>
        <authorList>
            <person name="Kim J.M."/>
            <person name="Lee J.K."/>
            <person name="Choi B.J."/>
            <person name="Bayburt H."/>
            <person name="Baek J.H."/>
            <person name="Jeon C.O."/>
        </authorList>
    </citation>
    <scope>NUCLEOTIDE SEQUENCE [LARGE SCALE GENOMIC DNA]</scope>
    <source>
        <strain evidence="9 10">KCCM 90028</strain>
    </source>
</reference>
<proteinExistence type="inferred from homology"/>
<dbReference type="InterPro" id="IPR000522">
    <property type="entry name" value="ABC_transptr_permease_BtuC"/>
</dbReference>
<dbReference type="PANTHER" id="PTHR30472:SF70">
    <property type="entry name" value="MOLYBDATE IMPORT SYSTEM PERMEASE PROTEIN MOLB"/>
    <property type="match status" value="1"/>
</dbReference>
<accession>A0AAW9SU65</accession>
<gene>
    <name evidence="9" type="ORF">ABFB10_16540</name>
</gene>
<keyword evidence="3" id="KW-0813">Transport</keyword>
<evidence type="ECO:0000256" key="2">
    <source>
        <dbReference type="ARBA" id="ARBA00007935"/>
    </source>
</evidence>
<keyword evidence="7 8" id="KW-0472">Membrane</keyword>
<dbReference type="Proteomes" id="UP001428774">
    <property type="component" value="Unassembled WGS sequence"/>
</dbReference>
<dbReference type="Gene3D" id="1.10.3470.10">
    <property type="entry name" value="ABC transporter involved in vitamin B12 uptake, BtuC"/>
    <property type="match status" value="1"/>
</dbReference>
<dbReference type="AlphaFoldDB" id="A0AAW9SU65"/>
<evidence type="ECO:0000256" key="1">
    <source>
        <dbReference type="ARBA" id="ARBA00004651"/>
    </source>
</evidence>